<proteinExistence type="predicted"/>
<name>A0A8C5EWK0_9SAUR</name>
<evidence type="ECO:0000313" key="3">
    <source>
        <dbReference type="Proteomes" id="UP000694390"/>
    </source>
</evidence>
<dbReference type="PANTHER" id="PTHR13333">
    <property type="entry name" value="M-AAA PROTEASE-INTERACTING PROTEIN 1, MITOCHONDRIAL"/>
    <property type="match status" value="1"/>
</dbReference>
<evidence type="ECO:0000256" key="1">
    <source>
        <dbReference type="SAM" id="MobiDB-lite"/>
    </source>
</evidence>
<dbReference type="GO" id="GO:0036444">
    <property type="term" value="P:calcium import into the mitochondrion"/>
    <property type="evidence" value="ECO:0007669"/>
    <property type="project" value="Ensembl"/>
</dbReference>
<dbReference type="GO" id="GO:0032979">
    <property type="term" value="P:protein insertion into mitochondrial inner membrane from matrix"/>
    <property type="evidence" value="ECO:0007669"/>
    <property type="project" value="TreeGrafter"/>
</dbReference>
<organism evidence="2 3">
    <name type="scientific">Gopherus evgoodei</name>
    <name type="common">Goodes thornscrub tortoise</name>
    <dbReference type="NCBI Taxonomy" id="1825980"/>
    <lineage>
        <taxon>Eukaryota</taxon>
        <taxon>Metazoa</taxon>
        <taxon>Chordata</taxon>
        <taxon>Craniata</taxon>
        <taxon>Vertebrata</taxon>
        <taxon>Euteleostomi</taxon>
        <taxon>Archelosauria</taxon>
        <taxon>Testudinata</taxon>
        <taxon>Testudines</taxon>
        <taxon>Cryptodira</taxon>
        <taxon>Durocryptodira</taxon>
        <taxon>Testudinoidea</taxon>
        <taxon>Testudinidae</taxon>
        <taxon>Gopherus</taxon>
    </lineage>
</organism>
<dbReference type="AlphaFoldDB" id="A0A8C5EWK0"/>
<dbReference type="Proteomes" id="UP000694390">
    <property type="component" value="Chromosome 11"/>
</dbReference>
<accession>A0A8C5EWK0</accession>
<feature type="compositionally biased region" description="Low complexity" evidence="1">
    <location>
        <begin position="16"/>
        <end position="33"/>
    </location>
</feature>
<protein>
    <submittedName>
        <fullName evidence="2">Matrix AAA peptidase interacting protein 1</fullName>
    </submittedName>
</protein>
<dbReference type="GO" id="GO:0005743">
    <property type="term" value="C:mitochondrial inner membrane"/>
    <property type="evidence" value="ECO:0007669"/>
    <property type="project" value="TreeGrafter"/>
</dbReference>
<reference evidence="2" key="3">
    <citation type="submission" date="2025-09" db="UniProtKB">
        <authorList>
            <consortium name="Ensembl"/>
        </authorList>
    </citation>
    <scope>IDENTIFICATION</scope>
</reference>
<dbReference type="Ensembl" id="ENSGEVT00005021769.1">
    <property type="protein sequence ID" value="ENSGEVP00005020729.1"/>
    <property type="gene ID" value="ENSGEVG00005014681.1"/>
</dbReference>
<dbReference type="GO" id="GO:0051560">
    <property type="term" value="P:mitochondrial calcium ion homeostasis"/>
    <property type="evidence" value="ECO:0007669"/>
    <property type="project" value="Ensembl"/>
</dbReference>
<dbReference type="GO" id="GO:0005759">
    <property type="term" value="C:mitochondrial matrix"/>
    <property type="evidence" value="ECO:0007669"/>
    <property type="project" value="Ensembl"/>
</dbReference>
<dbReference type="GeneTree" id="ENSGT00390000004145"/>
<evidence type="ECO:0000313" key="2">
    <source>
        <dbReference type="Ensembl" id="ENSGEVP00005020729.1"/>
    </source>
</evidence>
<dbReference type="OrthoDB" id="7249367at2759"/>
<feature type="region of interest" description="Disordered" evidence="1">
    <location>
        <begin position="1"/>
        <end position="62"/>
    </location>
</feature>
<dbReference type="PANTHER" id="PTHR13333:SF5">
    <property type="entry name" value="M-AAA PROTEASE-INTERACTING PROTEIN 1, MITOCHONDRIAL"/>
    <property type="match status" value="1"/>
</dbReference>
<dbReference type="GO" id="GO:0043022">
    <property type="term" value="F:ribosome binding"/>
    <property type="evidence" value="ECO:0007669"/>
    <property type="project" value="TreeGrafter"/>
</dbReference>
<reference evidence="2" key="1">
    <citation type="submission" date="2019-06" db="EMBL/GenBank/DDBJ databases">
        <title>G10K-VGP Goodes thornscrub tortoise genome, primary haplotype.</title>
        <authorList>
            <person name="Murphy B."/>
            <person name="Edwards T."/>
            <person name="Rhie A."/>
            <person name="Koren S."/>
            <person name="Phillippy A."/>
            <person name="Fedrigo O."/>
            <person name="Haase B."/>
            <person name="Mountcastle J."/>
            <person name="Lewin H."/>
            <person name="Damas J."/>
            <person name="Howe K."/>
            <person name="Formenti G."/>
            <person name="Myers G."/>
            <person name="Durbin R."/>
            <person name="Jarvis E.D."/>
        </authorList>
    </citation>
    <scope>NUCLEOTIDE SEQUENCE [LARGE SCALE GENOMIC DNA]</scope>
</reference>
<gene>
    <name evidence="2" type="primary">MAIP1</name>
</gene>
<keyword evidence="3" id="KW-1185">Reference proteome</keyword>
<reference evidence="2" key="2">
    <citation type="submission" date="2025-08" db="UniProtKB">
        <authorList>
            <consortium name="Ensembl"/>
        </authorList>
    </citation>
    <scope>IDENTIFICATION</scope>
</reference>
<sequence length="341" mass="36825">MAAAHASLAHSPGKQGFARPAAAAPRGSPFAPALGPDPARGARGRPASLAPGNGASGGPLHAGLPGLTWARFPGRPLSTRTARGGAGRLAKMALPSGLRRCPGPVRAFSAHLLAAPARPGWAGLGPAALTRARVPARFCASDERSRRRGPPGAGGGRSVVVVGIPNPFIWVRTRLYCFLIRAYFDQEFSVEEFTQGAKQAFALVSKLLSQCKLDLLEEFVSKEVLQVLLEKLPSLSENRRNALAADMDEIMYTTAGDVGIYYDDSGRKFVSILMRFWYLTSADLPDEAPDGTKVFQVVFGDETVKETKRLLTANYEFRREFTQGVKADWTITRIEHPKLLE</sequence>